<evidence type="ECO:0000313" key="4">
    <source>
        <dbReference type="Proteomes" id="UP000050411"/>
    </source>
</evidence>
<dbReference type="PANTHER" id="PTHR31302:SF0">
    <property type="entry name" value="TRANSMEMBRANE PROTEIN WITH METALLOPHOSPHOESTERASE DOMAIN"/>
    <property type="match status" value="1"/>
</dbReference>
<dbReference type="Pfam" id="PF19976">
    <property type="entry name" value="GAAD"/>
    <property type="match status" value="1"/>
</dbReference>
<feature type="domain" description="Calcineurin-like phosphoesterase" evidence="1">
    <location>
        <begin position="12"/>
        <end position="250"/>
    </location>
</feature>
<dbReference type="PANTHER" id="PTHR31302">
    <property type="entry name" value="TRANSMEMBRANE PROTEIN WITH METALLOPHOSPHOESTERASE DOMAIN-RELATED"/>
    <property type="match status" value="1"/>
</dbReference>
<gene>
    <name evidence="3" type="ORF">ALO92_01384</name>
</gene>
<evidence type="ECO:0000259" key="1">
    <source>
        <dbReference type="Pfam" id="PF00149"/>
    </source>
</evidence>
<dbReference type="EMBL" id="LJQB01000016">
    <property type="protein sequence ID" value="KPW87081.1"/>
    <property type="molecule type" value="Genomic_DNA"/>
</dbReference>
<comment type="caution">
    <text evidence="3">The sequence shown here is derived from an EMBL/GenBank/DDBJ whole genome shotgun (WGS) entry which is preliminary data.</text>
</comment>
<name>A0A0P9PQ40_9PSED</name>
<sequence length="446" mass="49703">MFSGGTFVSAIFIHLSDIHFGQEKDGGALATNTDAKDQLIKDAHAELKARGAKASGIIVTGDIAYSAQEEQYAEAGAWLDKLAECVGCDDESIQLVPGNHDINRDAITHALGWKLQLIREKGDLLLDAFLDDEQDREALFSRFEAYRNFAEGYGCDLDTRGEYSADYAVELVPGRTLRFVRLNSALICSRKDNKGELILGARQRIIPEVEGEEVVVLMHHPLHWFMDTTEARQYIENRARVVISGHEHYPSLTVMPVEVGSDLMLLAAGATAPDDVGGKYTYKYNILEFDWDQKTDSLAVTINPRTWDGYRKRFSKDEEFLQGNEGPHILAAPNFRKSALPVLDDYQPDTSAASKVNAIVNPVSGAGKAEIDIAARDRTLRLKFFRDLNDAQRMKILVDMANLPDDIHKLDHGLERAFFARILKKGLGDELANAIEDVLTTPEEHQ</sequence>
<evidence type="ECO:0000313" key="3">
    <source>
        <dbReference type="EMBL" id="KPW87081.1"/>
    </source>
</evidence>
<organism evidence="3 4">
    <name type="scientific">Pseudomonas congelans</name>
    <dbReference type="NCBI Taxonomy" id="200452"/>
    <lineage>
        <taxon>Bacteria</taxon>
        <taxon>Pseudomonadati</taxon>
        <taxon>Pseudomonadota</taxon>
        <taxon>Gammaproteobacteria</taxon>
        <taxon>Pseudomonadales</taxon>
        <taxon>Pseudomonadaceae</taxon>
        <taxon>Pseudomonas</taxon>
    </lineage>
</organism>
<dbReference type="Gene3D" id="3.60.21.10">
    <property type="match status" value="1"/>
</dbReference>
<dbReference type="Pfam" id="PF00149">
    <property type="entry name" value="Metallophos"/>
    <property type="match status" value="1"/>
</dbReference>
<protein>
    <submittedName>
        <fullName evidence="3">Uncharacterized protein</fullName>
    </submittedName>
</protein>
<feature type="domain" description="GTPase-associated adaptor" evidence="2">
    <location>
        <begin position="378"/>
        <end position="436"/>
    </location>
</feature>
<evidence type="ECO:0000259" key="2">
    <source>
        <dbReference type="Pfam" id="PF19976"/>
    </source>
</evidence>
<dbReference type="InterPro" id="IPR004843">
    <property type="entry name" value="Calcineurin-like_PHP"/>
</dbReference>
<dbReference type="PATRIC" id="fig|200452.3.peg.1683"/>
<dbReference type="AlphaFoldDB" id="A0A0P9PQ40"/>
<dbReference type="InterPro" id="IPR045533">
    <property type="entry name" value="GAAD"/>
</dbReference>
<dbReference type="SUPFAM" id="SSF56300">
    <property type="entry name" value="Metallo-dependent phosphatases"/>
    <property type="match status" value="1"/>
</dbReference>
<dbReference type="Proteomes" id="UP000050411">
    <property type="component" value="Unassembled WGS sequence"/>
</dbReference>
<proteinExistence type="predicted"/>
<accession>A0A0P9PQ40</accession>
<dbReference type="InterPro" id="IPR029052">
    <property type="entry name" value="Metallo-depent_PP-like"/>
</dbReference>
<dbReference type="GO" id="GO:0016787">
    <property type="term" value="F:hydrolase activity"/>
    <property type="evidence" value="ECO:0007669"/>
    <property type="project" value="InterPro"/>
</dbReference>
<reference evidence="3 4" key="1">
    <citation type="submission" date="2015-09" db="EMBL/GenBank/DDBJ databases">
        <title>Genome announcement of multiple Pseudomonas syringae strains.</title>
        <authorList>
            <person name="Thakur S."/>
            <person name="Wang P.W."/>
            <person name="Gong Y."/>
            <person name="Weir B.S."/>
            <person name="Guttman D.S."/>
        </authorList>
    </citation>
    <scope>NUCLEOTIDE SEQUENCE [LARGE SCALE GENOMIC DNA]</scope>
    <source>
        <strain evidence="3 4">ICMP19117</strain>
    </source>
</reference>
<dbReference type="InterPro" id="IPR051158">
    <property type="entry name" value="Metallophosphoesterase_sf"/>
</dbReference>